<keyword evidence="10" id="KW-0443">Lipid metabolism</keyword>
<dbReference type="SMART" id="SM00085">
    <property type="entry name" value="PA2c"/>
    <property type="match status" value="1"/>
</dbReference>
<dbReference type="OMA" id="RCITNEN"/>
<dbReference type="InterPro" id="IPR016090">
    <property type="entry name" value="PLA2-like_dom"/>
</dbReference>
<feature type="disulfide bond" evidence="8">
    <location>
        <begin position="79"/>
        <end position="103"/>
    </location>
</feature>
<evidence type="ECO:0000256" key="3">
    <source>
        <dbReference type="ARBA" id="ARBA00022525"/>
    </source>
</evidence>
<evidence type="ECO:0000313" key="12">
    <source>
        <dbReference type="Ensembl" id="ENSMODP00000038365.1"/>
    </source>
</evidence>
<dbReference type="HOGENOM" id="CLU_090683_3_0_1"/>
<dbReference type="PANTHER" id="PTHR11716:SF56">
    <property type="entry name" value="GROUP IIE SECRETORY PHOSPHOLIPASE A2"/>
    <property type="match status" value="1"/>
</dbReference>
<dbReference type="GO" id="GO:0005576">
    <property type="term" value="C:extracellular region"/>
    <property type="evidence" value="ECO:0007669"/>
    <property type="project" value="UniProtKB-SubCell"/>
</dbReference>
<reference evidence="12" key="3">
    <citation type="submission" date="2025-09" db="UniProtKB">
        <authorList>
            <consortium name="Ensembl"/>
        </authorList>
    </citation>
    <scope>IDENTIFICATION</scope>
</reference>
<dbReference type="GeneTree" id="ENSGT00940000155096"/>
<keyword evidence="10" id="KW-0378">Hydrolase</keyword>
<dbReference type="Ensembl" id="ENSMODT00000039965.3">
    <property type="protein sequence ID" value="ENSMODP00000038365.1"/>
    <property type="gene ID" value="ENSMODG00000025569.3"/>
</dbReference>
<evidence type="ECO:0000313" key="13">
    <source>
        <dbReference type="Proteomes" id="UP000002280"/>
    </source>
</evidence>
<dbReference type="GO" id="GO:0016042">
    <property type="term" value="P:lipid catabolic process"/>
    <property type="evidence" value="ECO:0007669"/>
    <property type="project" value="InterPro"/>
</dbReference>
<evidence type="ECO:0000256" key="10">
    <source>
        <dbReference type="RuleBase" id="RU361236"/>
    </source>
</evidence>
<dbReference type="CDD" id="cd00125">
    <property type="entry name" value="PLA2c"/>
    <property type="match status" value="1"/>
</dbReference>
<keyword evidence="7 10" id="KW-0106">Calcium</keyword>
<evidence type="ECO:0000259" key="11">
    <source>
        <dbReference type="SMART" id="SM00085"/>
    </source>
</evidence>
<comment type="similarity">
    <text evidence="2 9">Belongs to the phospholipase A2 family.</text>
</comment>
<protein>
    <recommendedName>
        <fullName evidence="10">Phospholipase A2</fullName>
        <ecNumber evidence="10">3.1.1.4</ecNumber>
    </recommendedName>
</protein>
<keyword evidence="13" id="KW-1185">Reference proteome</keyword>
<comment type="catalytic activity">
    <reaction evidence="10">
        <text>a 1,2-diacyl-sn-glycero-3-phosphocholine + H2O = a 1-acyl-sn-glycero-3-phosphocholine + a fatty acid + H(+)</text>
        <dbReference type="Rhea" id="RHEA:15801"/>
        <dbReference type="ChEBI" id="CHEBI:15377"/>
        <dbReference type="ChEBI" id="CHEBI:15378"/>
        <dbReference type="ChEBI" id="CHEBI:28868"/>
        <dbReference type="ChEBI" id="CHEBI:57643"/>
        <dbReference type="ChEBI" id="CHEBI:58168"/>
        <dbReference type="EC" id="3.1.1.4"/>
    </reaction>
</comment>
<proteinExistence type="inferred from homology"/>
<dbReference type="eggNOG" id="KOG4087">
    <property type="taxonomic scope" value="Eukaryota"/>
</dbReference>
<dbReference type="STRING" id="13616.ENSMODP00000038365"/>
<evidence type="ECO:0000256" key="7">
    <source>
        <dbReference type="PIRSR" id="PIRSR601211-2"/>
    </source>
</evidence>
<dbReference type="GO" id="GO:0046470">
    <property type="term" value="P:phosphatidylcholine metabolic process"/>
    <property type="evidence" value="ECO:0000318"/>
    <property type="project" value="GO_Central"/>
</dbReference>
<dbReference type="FunFam" id="1.20.90.10:FF:000001">
    <property type="entry name" value="Basic phospholipase A2 homolog"/>
    <property type="match status" value="1"/>
</dbReference>
<feature type="disulfide bond" evidence="8">
    <location>
        <begin position="70"/>
        <end position="110"/>
    </location>
</feature>
<dbReference type="Gene3D" id="1.20.90.10">
    <property type="entry name" value="Phospholipase A2 domain"/>
    <property type="match status" value="1"/>
</dbReference>
<feature type="disulfide bond" evidence="8">
    <location>
        <begin position="48"/>
        <end position="64"/>
    </location>
</feature>
<name>F6UHQ4_MONDO</name>
<keyword evidence="3 10" id="KW-0964">Secreted</keyword>
<dbReference type="InterPro" id="IPR001211">
    <property type="entry name" value="PLA2"/>
</dbReference>
<dbReference type="GO" id="GO:0050482">
    <property type="term" value="P:arachidonate secretion"/>
    <property type="evidence" value="ECO:0007669"/>
    <property type="project" value="InterPro"/>
</dbReference>
<evidence type="ECO:0000256" key="1">
    <source>
        <dbReference type="ARBA" id="ARBA00004613"/>
    </source>
</evidence>
<evidence type="ECO:0000256" key="6">
    <source>
        <dbReference type="ARBA" id="ARBA00049039"/>
    </source>
</evidence>
<evidence type="ECO:0000256" key="4">
    <source>
        <dbReference type="ARBA" id="ARBA00023157"/>
    </source>
</evidence>
<dbReference type="SUPFAM" id="SSF48619">
    <property type="entry name" value="Phospholipase A2, PLA2"/>
    <property type="match status" value="1"/>
</dbReference>
<evidence type="ECO:0000256" key="8">
    <source>
        <dbReference type="PIRSR" id="PIRSR601211-3"/>
    </source>
</evidence>
<organism evidence="12 13">
    <name type="scientific">Monodelphis domestica</name>
    <name type="common">Gray short-tailed opossum</name>
    <dbReference type="NCBI Taxonomy" id="13616"/>
    <lineage>
        <taxon>Eukaryota</taxon>
        <taxon>Metazoa</taxon>
        <taxon>Chordata</taxon>
        <taxon>Craniata</taxon>
        <taxon>Vertebrata</taxon>
        <taxon>Euteleostomi</taxon>
        <taxon>Mammalia</taxon>
        <taxon>Metatheria</taxon>
        <taxon>Didelphimorphia</taxon>
        <taxon>Didelphidae</taxon>
        <taxon>Monodelphis</taxon>
    </lineage>
</organism>
<feature type="signal peptide" evidence="10">
    <location>
        <begin position="1"/>
        <end position="20"/>
    </location>
</feature>
<accession>F6UHQ4</accession>
<feature type="disulfide bond" evidence="8">
    <location>
        <begin position="63"/>
        <end position="117"/>
    </location>
</feature>
<evidence type="ECO:0000256" key="9">
    <source>
        <dbReference type="RuleBase" id="RU003654"/>
    </source>
</evidence>
<feature type="disulfide bond" evidence="8">
    <location>
        <begin position="97"/>
        <end position="108"/>
    </location>
</feature>
<sequence length="144" mass="16447">MKTFFLQTILMAYGLLQVQGNLKQLEEMIETVTGMNAEENYGFYGCHCGFEGQGFPKDATDKCCAAQGCCYSKLMKEGCDPTMVKYNFTYQDKNIICEPGNMCQHQTCTCDKTVAYCLQRNLATYDPKYQDIFYFKCFGNNPFC</sequence>
<reference evidence="12 13" key="1">
    <citation type="journal article" date="2007" name="Nature">
        <title>Genome of the marsupial Monodelphis domestica reveals innovation in non-coding sequences.</title>
        <authorList>
            <person name="Mikkelsen T.S."/>
            <person name="Wakefield M.J."/>
            <person name="Aken B."/>
            <person name="Amemiya C.T."/>
            <person name="Chang J.L."/>
            <person name="Duke S."/>
            <person name="Garber M."/>
            <person name="Gentles A.J."/>
            <person name="Goodstadt L."/>
            <person name="Heger A."/>
            <person name="Jurka J."/>
            <person name="Kamal M."/>
            <person name="Mauceli E."/>
            <person name="Searle S.M."/>
            <person name="Sharpe T."/>
            <person name="Baker M.L."/>
            <person name="Batzer M.A."/>
            <person name="Benos P.V."/>
            <person name="Belov K."/>
            <person name="Clamp M."/>
            <person name="Cook A."/>
            <person name="Cuff J."/>
            <person name="Das R."/>
            <person name="Davidow L."/>
            <person name="Deakin J.E."/>
            <person name="Fazzari M.J."/>
            <person name="Glass J.L."/>
            <person name="Grabherr M."/>
            <person name="Greally J.M."/>
            <person name="Gu W."/>
            <person name="Hore T.A."/>
            <person name="Huttley G.A."/>
            <person name="Kleber M."/>
            <person name="Jirtle R.L."/>
            <person name="Koina E."/>
            <person name="Lee J.T."/>
            <person name="Mahony S."/>
            <person name="Marra M.A."/>
            <person name="Miller R.D."/>
            <person name="Nicholls R.D."/>
            <person name="Oda M."/>
            <person name="Papenfuss A.T."/>
            <person name="Parra Z.E."/>
            <person name="Pollock D.D."/>
            <person name="Ray D.A."/>
            <person name="Schein J.E."/>
            <person name="Speed T.P."/>
            <person name="Thompson K."/>
            <person name="VandeBerg J.L."/>
            <person name="Wade C.M."/>
            <person name="Walker J.A."/>
            <person name="Waters P.D."/>
            <person name="Webber C."/>
            <person name="Weidman J.R."/>
            <person name="Xie X."/>
            <person name="Zody M.C."/>
            <person name="Baldwin J."/>
            <person name="Abdouelleil A."/>
            <person name="Abdulkadir J."/>
            <person name="Abebe A."/>
            <person name="Abera B."/>
            <person name="Abreu J."/>
            <person name="Acer S.C."/>
            <person name="Aftuck L."/>
            <person name="Alexander A."/>
            <person name="An P."/>
            <person name="Anderson E."/>
            <person name="Anderson S."/>
            <person name="Arachi H."/>
            <person name="Azer M."/>
            <person name="Bachantsang P."/>
            <person name="Barry A."/>
            <person name="Bayul T."/>
            <person name="Berlin A."/>
            <person name="Bessette D."/>
            <person name="Bloom T."/>
            <person name="Bloom T."/>
            <person name="Boguslavskiy L."/>
            <person name="Bonnet C."/>
            <person name="Boukhgalter B."/>
            <person name="Bourzgui I."/>
            <person name="Brown A."/>
            <person name="Cahill P."/>
            <person name="Channer S."/>
            <person name="Cheshatsang Y."/>
            <person name="Chuda L."/>
            <person name="Citroen M."/>
            <person name="Collymore A."/>
            <person name="Cooke P."/>
            <person name="Costello M."/>
            <person name="D'Aco K."/>
            <person name="Daza R."/>
            <person name="De Haan G."/>
            <person name="DeGray S."/>
            <person name="DeMaso C."/>
            <person name="Dhargay N."/>
            <person name="Dooley K."/>
            <person name="Dooley E."/>
            <person name="Doricent M."/>
            <person name="Dorje P."/>
            <person name="Dorjee K."/>
            <person name="Dupes A."/>
            <person name="Elong R."/>
            <person name="Falk J."/>
            <person name="Farina A."/>
            <person name="Faro S."/>
            <person name="Ferguson D."/>
            <person name="Fisher S."/>
            <person name="Foley C.D."/>
            <person name="Franke A."/>
            <person name="Friedrich D."/>
            <person name="Gadbois L."/>
            <person name="Gearin G."/>
            <person name="Gearin C.R."/>
            <person name="Giannoukos G."/>
            <person name="Goode T."/>
            <person name="Graham J."/>
            <person name="Grandbois E."/>
            <person name="Grewal S."/>
            <person name="Gyaltsen K."/>
            <person name="Hafez N."/>
            <person name="Hagos B."/>
            <person name="Hall J."/>
            <person name="Henson C."/>
            <person name="Hollinger A."/>
            <person name="Honan T."/>
            <person name="Huard M.D."/>
            <person name="Hughes L."/>
            <person name="Hurhula B."/>
            <person name="Husby M.E."/>
            <person name="Kamat A."/>
            <person name="Kanga B."/>
            <person name="Kashin S."/>
            <person name="Khazanovich D."/>
            <person name="Kisner P."/>
            <person name="Lance K."/>
            <person name="Lara M."/>
            <person name="Lee W."/>
            <person name="Lennon N."/>
            <person name="Letendre F."/>
            <person name="LeVine R."/>
            <person name="Lipovsky A."/>
            <person name="Liu X."/>
            <person name="Liu J."/>
            <person name="Liu S."/>
            <person name="Lokyitsang T."/>
            <person name="Lokyitsang Y."/>
            <person name="Lubonja R."/>
            <person name="Lui A."/>
            <person name="MacDonald P."/>
            <person name="Magnisalis V."/>
            <person name="Maru K."/>
            <person name="Matthews C."/>
            <person name="McCusker W."/>
            <person name="McDonough S."/>
            <person name="Mehta T."/>
            <person name="Meldrim J."/>
            <person name="Meneus L."/>
            <person name="Mihai O."/>
            <person name="Mihalev A."/>
            <person name="Mihova T."/>
            <person name="Mittelman R."/>
            <person name="Mlenga V."/>
            <person name="Montmayeur A."/>
            <person name="Mulrain L."/>
            <person name="Navidi A."/>
            <person name="Naylor J."/>
            <person name="Negash T."/>
            <person name="Nguyen T."/>
            <person name="Nguyen N."/>
            <person name="Nicol R."/>
            <person name="Norbu C."/>
            <person name="Norbu N."/>
            <person name="Novod N."/>
            <person name="O'Neill B."/>
            <person name="Osman S."/>
            <person name="Markiewicz E."/>
            <person name="Oyono O.L."/>
            <person name="Patti C."/>
            <person name="Phunkhang P."/>
            <person name="Pierre F."/>
            <person name="Priest M."/>
            <person name="Raghuraman S."/>
            <person name="Rege F."/>
            <person name="Reyes R."/>
            <person name="Rise C."/>
            <person name="Rogov P."/>
            <person name="Ross K."/>
            <person name="Ryan E."/>
            <person name="Settipalli S."/>
            <person name="Shea T."/>
            <person name="Sherpa N."/>
            <person name="Shi L."/>
            <person name="Shih D."/>
            <person name="Sparrow T."/>
            <person name="Spaulding J."/>
            <person name="Stalker J."/>
            <person name="Stange-Thomann N."/>
            <person name="Stavropoulos S."/>
            <person name="Stone C."/>
            <person name="Strader C."/>
            <person name="Tesfaye S."/>
            <person name="Thomson T."/>
            <person name="Thoulutsang Y."/>
            <person name="Thoulutsang D."/>
            <person name="Topham K."/>
            <person name="Topping I."/>
            <person name="Tsamla T."/>
            <person name="Vassiliev H."/>
            <person name="Vo A."/>
            <person name="Wangchuk T."/>
            <person name="Wangdi T."/>
            <person name="Weiand M."/>
            <person name="Wilkinson J."/>
            <person name="Wilson A."/>
            <person name="Yadav S."/>
            <person name="Young G."/>
            <person name="Yu Q."/>
            <person name="Zembek L."/>
            <person name="Zhong D."/>
            <person name="Zimmer A."/>
            <person name="Zwirko Z."/>
            <person name="Jaffe D.B."/>
            <person name="Alvarez P."/>
            <person name="Brockman W."/>
            <person name="Butler J."/>
            <person name="Chin C."/>
            <person name="Gnerre S."/>
            <person name="MacCallum I."/>
            <person name="Graves J.A."/>
            <person name="Ponting C.P."/>
            <person name="Breen M."/>
            <person name="Samollow P.B."/>
            <person name="Lander E.S."/>
            <person name="Lindblad-Toh K."/>
        </authorList>
    </citation>
    <scope>NUCLEOTIDE SEQUENCE [LARGE SCALE GENOMIC DNA]</scope>
</reference>
<dbReference type="GO" id="GO:0005509">
    <property type="term" value="F:calcium ion binding"/>
    <property type="evidence" value="ECO:0000318"/>
    <property type="project" value="GO_Central"/>
</dbReference>
<dbReference type="EC" id="3.1.1.4" evidence="10"/>
<dbReference type="Proteomes" id="UP000002280">
    <property type="component" value="Chromosome 4"/>
</dbReference>
<dbReference type="PRINTS" id="PR00389">
    <property type="entry name" value="PHPHLIPASEA2"/>
</dbReference>
<keyword evidence="7" id="KW-0479">Metal-binding</keyword>
<reference evidence="12" key="2">
    <citation type="submission" date="2025-08" db="UniProtKB">
        <authorList>
            <consortium name="Ensembl"/>
        </authorList>
    </citation>
    <scope>IDENTIFICATION</scope>
</reference>
<dbReference type="InterPro" id="IPR036444">
    <property type="entry name" value="PLipase_A2_dom_sf"/>
</dbReference>
<keyword evidence="10" id="KW-0732">Signal</keyword>
<feature type="binding site" evidence="7">
    <location>
        <position position="49"/>
    </location>
    <ligand>
        <name>Ca(2+)</name>
        <dbReference type="ChEBI" id="CHEBI:29108"/>
    </ligand>
</feature>
<comment type="subcellular location">
    <subcellularLocation>
        <location evidence="1 10">Secreted</location>
    </subcellularLocation>
</comment>
<dbReference type="Bgee" id="ENSMODG00000025569">
    <property type="expression patterns" value="Expressed in ovary and 2 other cell types or tissues"/>
</dbReference>
<dbReference type="GO" id="GO:0046471">
    <property type="term" value="P:phosphatidylglycerol metabolic process"/>
    <property type="evidence" value="ECO:0000318"/>
    <property type="project" value="GO_Central"/>
</dbReference>
<comment type="cofactor">
    <cofactor evidence="7">
        <name>Ca(2+)</name>
        <dbReference type="ChEBI" id="CHEBI:29108"/>
    </cofactor>
    <text evidence="7">Binds 1 Ca(2+) ion per subunit.</text>
</comment>
<comment type="catalytic activity">
    <reaction evidence="6">
        <text>1-hexadecanoyl-2-(9Z,12Z-octadecadienoyl)-sn-glycero-3-phosphoethanolamine + H2O = 1-hexadecanoyl-sn-glycero-3-phosphoethanolamine + (9Z,12Z)-octadecadienoate + H(+)</text>
        <dbReference type="Rhea" id="RHEA:40815"/>
        <dbReference type="ChEBI" id="CHEBI:15377"/>
        <dbReference type="ChEBI" id="CHEBI:15378"/>
        <dbReference type="ChEBI" id="CHEBI:30245"/>
        <dbReference type="ChEBI" id="CHEBI:73004"/>
        <dbReference type="ChEBI" id="CHEBI:73008"/>
    </reaction>
    <physiologicalReaction direction="left-to-right" evidence="6">
        <dbReference type="Rhea" id="RHEA:40816"/>
    </physiologicalReaction>
</comment>
<evidence type="ECO:0000256" key="5">
    <source>
        <dbReference type="ARBA" id="ARBA00048699"/>
    </source>
</evidence>
<keyword evidence="4 8" id="KW-1015">Disulfide bond</keyword>
<evidence type="ECO:0000256" key="2">
    <source>
        <dbReference type="ARBA" id="ARBA00007056"/>
    </source>
</evidence>
<feature type="domain" description="Phospholipase A2-like central" evidence="11">
    <location>
        <begin position="21"/>
        <end position="138"/>
    </location>
</feature>
<dbReference type="Pfam" id="PF00068">
    <property type="entry name" value="Phospholip_A2_1"/>
    <property type="match status" value="1"/>
</dbReference>
<comment type="catalytic activity">
    <reaction evidence="5">
        <text>1-hexadecanoyl-2-(9Z-octadecenoyl)-sn-glycero-3-phosphocholine + H2O = 1-hexadecanoyl-sn-glycero-3-phosphocholine + (9Z)-octadecenoate + H(+)</text>
        <dbReference type="Rhea" id="RHEA:38779"/>
        <dbReference type="ChEBI" id="CHEBI:15377"/>
        <dbReference type="ChEBI" id="CHEBI:15378"/>
        <dbReference type="ChEBI" id="CHEBI:30823"/>
        <dbReference type="ChEBI" id="CHEBI:72998"/>
        <dbReference type="ChEBI" id="CHEBI:73001"/>
    </reaction>
    <physiologicalReaction direction="left-to-right" evidence="5">
        <dbReference type="Rhea" id="RHEA:38780"/>
    </physiologicalReaction>
</comment>
<dbReference type="AlphaFoldDB" id="F6UHQ4"/>
<feature type="chain" id="PRO_5001390446" description="Phospholipase A2" evidence="10">
    <location>
        <begin position="21"/>
        <end position="144"/>
    </location>
</feature>
<dbReference type="GO" id="GO:0005543">
    <property type="term" value="F:phospholipid binding"/>
    <property type="evidence" value="ECO:0000318"/>
    <property type="project" value="GO_Central"/>
</dbReference>
<dbReference type="PANTHER" id="PTHR11716">
    <property type="entry name" value="PHOSPHOLIPASE A2 FAMILY MEMBER"/>
    <property type="match status" value="1"/>
</dbReference>
<dbReference type="GO" id="GO:0047498">
    <property type="term" value="F:calcium-dependent phospholipase A2 activity"/>
    <property type="evidence" value="ECO:0000318"/>
    <property type="project" value="GO_Central"/>
</dbReference>
<dbReference type="InParanoid" id="F6UHQ4"/>